<dbReference type="InterPro" id="IPR025313">
    <property type="entry name" value="SPB4-like_CTE"/>
</dbReference>
<dbReference type="RefSeq" id="XP_011505853.1">
    <property type="nucleotide sequence ID" value="XM_011507551.1"/>
</dbReference>
<feature type="region of interest" description="Disordered" evidence="3">
    <location>
        <begin position="83"/>
        <end position="134"/>
    </location>
</feature>
<feature type="compositionally biased region" description="Basic and acidic residues" evidence="3">
    <location>
        <begin position="94"/>
        <end position="103"/>
    </location>
</feature>
<evidence type="ECO:0000313" key="5">
    <source>
        <dbReference type="Proteomes" id="UP000695007"/>
    </source>
</evidence>
<keyword evidence="2 6" id="KW-0547">Nucleotide-binding</keyword>
<keyword evidence="1" id="KW-0378">Hydrolase</keyword>
<evidence type="ECO:0000256" key="3">
    <source>
        <dbReference type="SAM" id="MobiDB-lite"/>
    </source>
</evidence>
<gene>
    <name evidence="6" type="primary">LOC105368530</name>
</gene>
<organism evidence="5 6">
    <name type="scientific">Ceratosolen solmsi marchali</name>
    <dbReference type="NCBI Taxonomy" id="326594"/>
    <lineage>
        <taxon>Eukaryota</taxon>
        <taxon>Metazoa</taxon>
        <taxon>Ecdysozoa</taxon>
        <taxon>Arthropoda</taxon>
        <taxon>Hexapoda</taxon>
        <taxon>Insecta</taxon>
        <taxon>Pterygota</taxon>
        <taxon>Neoptera</taxon>
        <taxon>Endopterygota</taxon>
        <taxon>Hymenoptera</taxon>
        <taxon>Apocrita</taxon>
        <taxon>Proctotrupomorpha</taxon>
        <taxon>Chalcidoidea</taxon>
        <taxon>Agaonidae</taxon>
        <taxon>Agaoninae</taxon>
        <taxon>Ceratosolen</taxon>
    </lineage>
</organism>
<evidence type="ECO:0000256" key="1">
    <source>
        <dbReference type="ARBA" id="ARBA00022801"/>
    </source>
</evidence>
<dbReference type="AlphaFoldDB" id="A0AAJ7E2W9"/>
<reference evidence="6" key="1">
    <citation type="submission" date="2025-08" db="UniProtKB">
        <authorList>
            <consortium name="RefSeq"/>
        </authorList>
    </citation>
    <scope>IDENTIFICATION</scope>
</reference>
<dbReference type="GO" id="GO:0016787">
    <property type="term" value="F:hydrolase activity"/>
    <property type="evidence" value="ECO:0007669"/>
    <property type="project" value="UniProtKB-KW"/>
</dbReference>
<keyword evidence="2 6" id="KW-0347">Helicase</keyword>
<dbReference type="GeneID" id="105368530"/>
<evidence type="ECO:0000259" key="4">
    <source>
        <dbReference type="SMART" id="SM01178"/>
    </source>
</evidence>
<name>A0AAJ7E2W9_9HYME</name>
<feature type="domain" description="ATP-dependent rRNA helicase SPB4-like C-terminal extension" evidence="4">
    <location>
        <begin position="24"/>
        <end position="89"/>
    </location>
</feature>
<dbReference type="GO" id="GO:0004386">
    <property type="term" value="F:helicase activity"/>
    <property type="evidence" value="ECO:0007669"/>
    <property type="project" value="UniProtKB-KW"/>
</dbReference>
<dbReference type="SMART" id="SM01178">
    <property type="entry name" value="DUF4217"/>
    <property type="match status" value="1"/>
</dbReference>
<proteinExistence type="predicted"/>
<dbReference type="KEGG" id="csol:105368530"/>
<accession>A0AAJ7E2W9</accession>
<dbReference type="Pfam" id="PF13959">
    <property type="entry name" value="CTE_SPB4"/>
    <property type="match status" value="1"/>
</dbReference>
<sequence>MDKVLEGLLDPLSPYTSACDAAVGLQNKFEELVLADKKLYAMACKAYTSWVRFYSSYPHEMREVFNRKELHLGHYAKSFALRDPPQKIGGTGKLIREREDAQRSRPRHQNRLSNQRPDGVPVKRPEAKRLQNFGSGILKNVRMLNTSEYDSGLQPRKKPKKS</sequence>
<evidence type="ECO:0000313" key="6">
    <source>
        <dbReference type="RefSeq" id="XP_011505853.1"/>
    </source>
</evidence>
<keyword evidence="5" id="KW-1185">Reference proteome</keyword>
<dbReference type="Proteomes" id="UP000695007">
    <property type="component" value="Unplaced"/>
</dbReference>
<protein>
    <submittedName>
        <fullName evidence="6">Probable ATP-dependent RNA helicase CG8611</fullName>
    </submittedName>
</protein>
<keyword evidence="2 6" id="KW-0067">ATP-binding</keyword>
<evidence type="ECO:0000256" key="2">
    <source>
        <dbReference type="ARBA" id="ARBA00022806"/>
    </source>
</evidence>